<evidence type="ECO:0000313" key="2">
    <source>
        <dbReference type="EMBL" id="SVB45000.1"/>
    </source>
</evidence>
<dbReference type="InterPro" id="IPR014044">
    <property type="entry name" value="CAP_dom"/>
</dbReference>
<dbReference type="SUPFAM" id="SSF55797">
    <property type="entry name" value="PR-1-like"/>
    <property type="match status" value="1"/>
</dbReference>
<dbReference type="CDD" id="cd05379">
    <property type="entry name" value="CAP_bacterial"/>
    <property type="match status" value="1"/>
</dbReference>
<dbReference type="InterPro" id="IPR035940">
    <property type="entry name" value="CAP_sf"/>
</dbReference>
<dbReference type="Gene3D" id="3.40.33.10">
    <property type="entry name" value="CAP"/>
    <property type="match status" value="1"/>
</dbReference>
<reference evidence="2" key="1">
    <citation type="submission" date="2018-05" db="EMBL/GenBank/DDBJ databases">
        <authorList>
            <person name="Lanie J.A."/>
            <person name="Ng W.-L."/>
            <person name="Kazmierczak K.M."/>
            <person name="Andrzejewski T.M."/>
            <person name="Davidsen T.M."/>
            <person name="Wayne K.J."/>
            <person name="Tettelin H."/>
            <person name="Glass J.I."/>
            <person name="Rusch D."/>
            <person name="Podicherti R."/>
            <person name="Tsui H.-C.T."/>
            <person name="Winkler M.E."/>
        </authorList>
    </citation>
    <scope>NUCLEOTIDE SEQUENCE</scope>
</reference>
<evidence type="ECO:0000259" key="1">
    <source>
        <dbReference type="Pfam" id="PF00188"/>
    </source>
</evidence>
<sequence length="103" mass="11917">MGQDWQLADIARAHSQDMLLNDFFEHENLSGQTAVYRGNDFGYTCAKNFGDFFTEGISENIFQGYLYSSFNAQRWNYLAREEPAFKVVDDWMNSPGLRENILA</sequence>
<accession>A0A382E2R9</accession>
<dbReference type="Pfam" id="PF00188">
    <property type="entry name" value="CAP"/>
    <property type="match status" value="1"/>
</dbReference>
<protein>
    <recommendedName>
        <fullName evidence="1">SCP domain-containing protein</fullName>
    </recommendedName>
</protein>
<feature type="domain" description="SCP" evidence="1">
    <location>
        <begin position="6"/>
        <end position="102"/>
    </location>
</feature>
<name>A0A382E2R9_9ZZZZ</name>
<dbReference type="PANTHER" id="PTHR31157:SF1">
    <property type="entry name" value="SCP DOMAIN-CONTAINING PROTEIN"/>
    <property type="match status" value="1"/>
</dbReference>
<dbReference type="AlphaFoldDB" id="A0A382E2R9"/>
<dbReference type="PANTHER" id="PTHR31157">
    <property type="entry name" value="SCP DOMAIN-CONTAINING PROTEIN"/>
    <property type="match status" value="1"/>
</dbReference>
<organism evidence="2">
    <name type="scientific">marine metagenome</name>
    <dbReference type="NCBI Taxonomy" id="408172"/>
    <lineage>
        <taxon>unclassified sequences</taxon>
        <taxon>metagenomes</taxon>
        <taxon>ecological metagenomes</taxon>
    </lineage>
</organism>
<dbReference type="EMBL" id="UINC01042402">
    <property type="protein sequence ID" value="SVB45000.1"/>
    <property type="molecule type" value="Genomic_DNA"/>
</dbReference>
<proteinExistence type="predicted"/>
<gene>
    <name evidence="2" type="ORF">METZ01_LOCUS197854</name>
</gene>